<keyword evidence="2" id="KW-1185">Reference proteome</keyword>
<protein>
    <submittedName>
        <fullName evidence="1">Uncharacterized protein</fullName>
    </submittedName>
</protein>
<proteinExistence type="predicted"/>
<evidence type="ECO:0000313" key="2">
    <source>
        <dbReference type="Proteomes" id="UP000694544"/>
    </source>
</evidence>
<reference evidence="1" key="2">
    <citation type="submission" date="2025-09" db="UniProtKB">
        <authorList>
            <consortium name="Ensembl"/>
        </authorList>
    </citation>
    <scope>IDENTIFICATION</scope>
</reference>
<organism evidence="1 2">
    <name type="scientific">Moschus moschiferus</name>
    <name type="common">Siberian musk deer</name>
    <name type="synonym">Moschus sibiricus</name>
    <dbReference type="NCBI Taxonomy" id="68415"/>
    <lineage>
        <taxon>Eukaryota</taxon>
        <taxon>Metazoa</taxon>
        <taxon>Chordata</taxon>
        <taxon>Craniata</taxon>
        <taxon>Vertebrata</taxon>
        <taxon>Euteleostomi</taxon>
        <taxon>Mammalia</taxon>
        <taxon>Eutheria</taxon>
        <taxon>Laurasiatheria</taxon>
        <taxon>Artiodactyla</taxon>
        <taxon>Ruminantia</taxon>
        <taxon>Pecora</taxon>
        <taxon>Moschidae</taxon>
        <taxon>Moschus</taxon>
    </lineage>
</organism>
<accession>A0A8C6DM48</accession>
<sequence>MNFCCFRARGCQTTHSSRTVLRSCSLCHQTYILGAGLVDTALVFRAHFDVRGRWVSRSEAELLQILLEAWRLWEKMPEALGEVHAGHSSSDVAVIEMHVPSSLAHRLAAQTLPGTARRLLHRGSTRLSYGETCVCHLAAPPSTGSTCQRGAVQTAARSTVEMEAAICCTRKMKCKVKNS</sequence>
<name>A0A8C6DM48_MOSMO</name>
<evidence type="ECO:0000313" key="1">
    <source>
        <dbReference type="Ensembl" id="ENSMMSP00000017488.1"/>
    </source>
</evidence>
<dbReference type="Ensembl" id="ENSMMST00000019324.1">
    <property type="protein sequence ID" value="ENSMMSP00000017488.1"/>
    <property type="gene ID" value="ENSMMSG00000013274.1"/>
</dbReference>
<dbReference type="AlphaFoldDB" id="A0A8C6DM48"/>
<dbReference type="Proteomes" id="UP000694544">
    <property type="component" value="Unplaced"/>
</dbReference>
<reference evidence="1" key="1">
    <citation type="submission" date="2025-08" db="UniProtKB">
        <authorList>
            <consortium name="Ensembl"/>
        </authorList>
    </citation>
    <scope>IDENTIFICATION</scope>
</reference>